<keyword evidence="2" id="KW-1185">Reference proteome</keyword>
<accession>A0A2C8FC85</accession>
<dbReference type="KEGG" id="pprf:DPRO_3149"/>
<dbReference type="InterPro" id="IPR007833">
    <property type="entry name" value="Capsule_polysaccharide_synth"/>
</dbReference>
<dbReference type="CDD" id="cd16441">
    <property type="entry name" value="beta_Kdo_transferase_KpsS"/>
    <property type="match status" value="1"/>
</dbReference>
<dbReference type="AlphaFoldDB" id="A0A2C8FC85"/>
<sequence length="407" mass="45279">MDTQRSFLLLQGPQSRFFKWLGEALVAAGHRVAKVNFCGGDVFSWPWSHTRIFNKPKSKWAAHVRSLIDELGVTDLLLFGDRRQFHAEAISVARGAGVRVYVFEEGYLQPDCITFEENGVNAASRIPRTAEGIRELGEKLPPLPRLPVVGNSLKRRVLDTVLHHVGNTVLWCVFPFYRTHRPYIIGRELMGWIPRYYRRVERATKAVAKQEALLSDGTPFFLYPLQLDSDFQMRLNSSFTDVPDAIRNVMASFAAGAPSEAKLVIKNHPLDNGMIPYEKHIESWIGLLGLEDRVVYLDGGDGKLLMDSCEGVVVVNSTMGLEAMIAGRPVYCLGQAVYAMPGLAVTTQDCLLDDFWKSPIHADEGLVNTFLKVLSHGALVRGNFYTDEGISVAIEGVMSRLGANLKG</sequence>
<name>A0A2C8FC85_9BACT</name>
<reference evidence="2" key="1">
    <citation type="submission" date="2017-09" db="EMBL/GenBank/DDBJ databases">
        <authorList>
            <person name="Regsiter A."/>
            <person name="William W."/>
        </authorList>
    </citation>
    <scope>NUCLEOTIDE SEQUENCE [LARGE SCALE GENOMIC DNA]</scope>
    <source>
        <strain evidence="2">500-1</strain>
    </source>
</reference>
<evidence type="ECO:0000313" key="1">
    <source>
        <dbReference type="EMBL" id="SOB60061.1"/>
    </source>
</evidence>
<dbReference type="Pfam" id="PF05159">
    <property type="entry name" value="Capsule_synth"/>
    <property type="match status" value="1"/>
</dbReference>
<dbReference type="Proteomes" id="UP000219215">
    <property type="component" value="Chromosome DPRO"/>
</dbReference>
<organism evidence="1 2">
    <name type="scientific">Pseudodesulfovibrio profundus</name>
    <dbReference type="NCBI Taxonomy" id="57320"/>
    <lineage>
        <taxon>Bacteria</taxon>
        <taxon>Pseudomonadati</taxon>
        <taxon>Thermodesulfobacteriota</taxon>
        <taxon>Desulfovibrionia</taxon>
        <taxon>Desulfovibrionales</taxon>
        <taxon>Desulfovibrionaceae</taxon>
    </lineage>
</organism>
<proteinExistence type="predicted"/>
<dbReference type="OrthoDB" id="9794206at2"/>
<dbReference type="GO" id="GO:0000271">
    <property type="term" value="P:polysaccharide biosynthetic process"/>
    <property type="evidence" value="ECO:0007669"/>
    <property type="project" value="InterPro"/>
</dbReference>
<dbReference type="GO" id="GO:0015774">
    <property type="term" value="P:polysaccharide transport"/>
    <property type="evidence" value="ECO:0007669"/>
    <property type="project" value="InterPro"/>
</dbReference>
<evidence type="ECO:0008006" key="3">
    <source>
        <dbReference type="Google" id="ProtNLM"/>
    </source>
</evidence>
<gene>
    <name evidence="1" type="ORF">DPRO_3149</name>
</gene>
<evidence type="ECO:0000313" key="2">
    <source>
        <dbReference type="Proteomes" id="UP000219215"/>
    </source>
</evidence>
<dbReference type="RefSeq" id="WP_157917510.1">
    <property type="nucleotide sequence ID" value="NZ_LT907975.1"/>
</dbReference>
<protein>
    <recommendedName>
        <fullName evidence="3">Capsule polysaccharide biosynthesis protein</fullName>
    </recommendedName>
</protein>
<dbReference type="EMBL" id="LT907975">
    <property type="protein sequence ID" value="SOB60061.1"/>
    <property type="molecule type" value="Genomic_DNA"/>
</dbReference>